<proteinExistence type="inferred from homology"/>
<comment type="function">
    <text evidence="8">Uptake of L-lactate across the membrane. Can also transport D-lactate and glycolate.</text>
</comment>
<accession>W4QCW7</accession>
<comment type="similarity">
    <text evidence="2 8">Belongs to the lactate permease family.</text>
</comment>
<keyword evidence="3 8" id="KW-0813">Transport</keyword>
<dbReference type="EMBL" id="BAUU01000007">
    <property type="protein sequence ID" value="GAE29880.1"/>
    <property type="molecule type" value="Genomic_DNA"/>
</dbReference>
<evidence type="ECO:0000256" key="4">
    <source>
        <dbReference type="ARBA" id="ARBA00022475"/>
    </source>
</evidence>
<evidence type="ECO:0000256" key="2">
    <source>
        <dbReference type="ARBA" id="ARBA00010100"/>
    </source>
</evidence>
<dbReference type="AlphaFoldDB" id="W4QCW7"/>
<feature type="transmembrane region" description="Helical" evidence="8">
    <location>
        <begin position="58"/>
        <end position="78"/>
    </location>
</feature>
<feature type="transmembrane region" description="Helical" evidence="8">
    <location>
        <begin position="125"/>
        <end position="146"/>
    </location>
</feature>
<dbReference type="Proteomes" id="UP000018895">
    <property type="component" value="Unassembled WGS sequence"/>
</dbReference>
<comment type="subcellular location">
    <subcellularLocation>
        <location evidence="1 8">Cell membrane</location>
        <topology evidence="1 8">Multi-pass membrane protein</topology>
    </subcellularLocation>
</comment>
<dbReference type="PANTHER" id="PTHR30003:SF0">
    <property type="entry name" value="GLYCOLATE PERMEASE GLCA-RELATED"/>
    <property type="match status" value="1"/>
</dbReference>
<keyword evidence="4 8" id="KW-1003">Cell membrane</keyword>
<keyword evidence="7 8" id="KW-0472">Membrane</keyword>
<evidence type="ECO:0000256" key="3">
    <source>
        <dbReference type="ARBA" id="ARBA00022448"/>
    </source>
</evidence>
<evidence type="ECO:0000313" key="9">
    <source>
        <dbReference type="EMBL" id="GAE29880.1"/>
    </source>
</evidence>
<evidence type="ECO:0000256" key="7">
    <source>
        <dbReference type="ARBA" id="ARBA00023136"/>
    </source>
</evidence>
<evidence type="ECO:0000256" key="5">
    <source>
        <dbReference type="ARBA" id="ARBA00022692"/>
    </source>
</evidence>
<sequence>MTTLIALSPIAIVLLLLIVLRMPAIKAMPISLLFTALIAYFYWKVPFVQLVASAIEGVLIGISILYIIFGAILLLNTLKESKAIDAIRNSFFGISQDRRIQLILIAWLFGAFIEGAAGFGTPAAIGAPLLVALGFPPLAAVSLALIADSSPVSFGAVGTPVIVGVGQGLQEGSQLAAITNSYITEASL</sequence>
<evidence type="ECO:0000256" key="8">
    <source>
        <dbReference type="RuleBase" id="RU365092"/>
    </source>
</evidence>
<feature type="transmembrane region" description="Helical" evidence="8">
    <location>
        <begin position="31"/>
        <end position="52"/>
    </location>
</feature>
<dbReference type="GO" id="GO:0015129">
    <property type="term" value="F:lactate transmembrane transporter activity"/>
    <property type="evidence" value="ECO:0007669"/>
    <property type="project" value="UniProtKB-UniRule"/>
</dbReference>
<dbReference type="Pfam" id="PF02652">
    <property type="entry name" value="Lactate_perm"/>
    <property type="match status" value="1"/>
</dbReference>
<dbReference type="PANTHER" id="PTHR30003">
    <property type="entry name" value="L-LACTATE PERMEASE"/>
    <property type="match status" value="1"/>
</dbReference>
<dbReference type="STRING" id="1236971.JCM9152_1267"/>
<keyword evidence="5 8" id="KW-0812">Transmembrane</keyword>
<protein>
    <recommendedName>
        <fullName evidence="8">L-lactate permease</fullName>
    </recommendedName>
</protein>
<dbReference type="InterPro" id="IPR003804">
    <property type="entry name" value="Lactate_perm"/>
</dbReference>
<comment type="caution">
    <text evidence="8">Lacks conserved residue(s) required for the propagation of feature annotation.</text>
</comment>
<evidence type="ECO:0000256" key="6">
    <source>
        <dbReference type="ARBA" id="ARBA00022989"/>
    </source>
</evidence>
<name>W4QCW7_9BACI</name>
<gene>
    <name evidence="9" type="ORF">JCM9152_1267</name>
</gene>
<feature type="transmembrane region" description="Helical" evidence="8">
    <location>
        <begin position="6"/>
        <end position="24"/>
    </location>
</feature>
<evidence type="ECO:0000256" key="1">
    <source>
        <dbReference type="ARBA" id="ARBA00004651"/>
    </source>
</evidence>
<keyword evidence="6 8" id="KW-1133">Transmembrane helix</keyword>
<comment type="caution">
    <text evidence="9">The sequence shown here is derived from an EMBL/GenBank/DDBJ whole genome shotgun (WGS) entry which is preliminary data.</text>
</comment>
<organism evidence="9 10">
    <name type="scientific">Halalkalibacter hemicellulosilyticusJCM 9152</name>
    <dbReference type="NCBI Taxonomy" id="1236971"/>
    <lineage>
        <taxon>Bacteria</taxon>
        <taxon>Bacillati</taxon>
        <taxon>Bacillota</taxon>
        <taxon>Bacilli</taxon>
        <taxon>Bacillales</taxon>
        <taxon>Bacillaceae</taxon>
        <taxon>Halalkalibacter</taxon>
    </lineage>
</organism>
<dbReference type="RefSeq" id="WP_235715632.1">
    <property type="nucleotide sequence ID" value="NZ_BAUU01000007.1"/>
</dbReference>
<evidence type="ECO:0000313" key="10">
    <source>
        <dbReference type="Proteomes" id="UP000018895"/>
    </source>
</evidence>
<dbReference type="GO" id="GO:0015295">
    <property type="term" value="F:solute:proton symporter activity"/>
    <property type="evidence" value="ECO:0007669"/>
    <property type="project" value="TreeGrafter"/>
</dbReference>
<feature type="transmembrane region" description="Helical" evidence="8">
    <location>
        <begin position="99"/>
        <end position="119"/>
    </location>
</feature>
<reference evidence="9" key="1">
    <citation type="journal article" date="2014" name="Genome Announc.">
        <title>Draft Genome Sequences of Three Alkaliphilic Bacillus Strains, Bacillus wakoensis JCM 9140T, Bacillus akibai JCM 9157T, and Bacillus hemicellulosilyticus JCM 9152T.</title>
        <authorList>
            <person name="Yuki M."/>
            <person name="Oshima K."/>
            <person name="Suda W."/>
            <person name="Oshida Y."/>
            <person name="Kitamura K."/>
            <person name="Iida T."/>
            <person name="Hattori M."/>
            <person name="Ohkuma M."/>
        </authorList>
    </citation>
    <scope>NUCLEOTIDE SEQUENCE [LARGE SCALE GENOMIC DNA]</scope>
    <source>
        <strain evidence="9">JCM 9152</strain>
    </source>
</reference>
<dbReference type="GO" id="GO:0005886">
    <property type="term" value="C:plasma membrane"/>
    <property type="evidence" value="ECO:0007669"/>
    <property type="project" value="UniProtKB-SubCell"/>
</dbReference>
<keyword evidence="10" id="KW-1185">Reference proteome</keyword>